<dbReference type="InterPro" id="IPR013785">
    <property type="entry name" value="Aldolase_TIM"/>
</dbReference>
<dbReference type="InterPro" id="IPR027283">
    <property type="entry name" value="YerD"/>
</dbReference>
<name>A0A6S6SI25_9BACT</name>
<keyword evidence="4" id="KW-0560">Oxidoreductase</keyword>
<dbReference type="PANTHER" id="PTHR43819">
    <property type="entry name" value="ARCHAEAL-TYPE GLUTAMATE SYNTHASE [NADPH]"/>
    <property type="match status" value="1"/>
</dbReference>
<dbReference type="PIRSF" id="PIRSF006429">
    <property type="entry name" value="GOGAT_lg_2"/>
    <property type="match status" value="1"/>
</dbReference>
<proteinExistence type="inferred from homology"/>
<dbReference type="PIRSF" id="PIRSF500060">
    <property type="entry name" value="UCP500060"/>
    <property type="match status" value="1"/>
</dbReference>
<dbReference type="AlphaFoldDB" id="A0A6S6SI25"/>
<protein>
    <submittedName>
        <fullName evidence="4">Ferredoxin-dependent glutamate synthase (EC)</fullName>
        <ecNumber evidence="4">1.4.7.1</ecNumber>
    </submittedName>
</protein>
<dbReference type="InterPro" id="IPR024188">
    <property type="entry name" value="GltB"/>
</dbReference>
<dbReference type="EMBL" id="CACVAX010000012">
    <property type="protein sequence ID" value="CAA6804989.1"/>
    <property type="molecule type" value="Genomic_DNA"/>
</dbReference>
<evidence type="ECO:0000256" key="2">
    <source>
        <dbReference type="PIRNR" id="PIRNR006429"/>
    </source>
</evidence>
<dbReference type="GO" id="GO:0006537">
    <property type="term" value="P:glutamate biosynthetic process"/>
    <property type="evidence" value="ECO:0007669"/>
    <property type="project" value="InterPro"/>
</dbReference>
<dbReference type="Pfam" id="PF01645">
    <property type="entry name" value="Glu_synthase"/>
    <property type="match status" value="1"/>
</dbReference>
<gene>
    <name evidence="4" type="ORF">HELGO_WM11378</name>
</gene>
<dbReference type="GO" id="GO:0016041">
    <property type="term" value="F:glutamate synthase (ferredoxin) activity"/>
    <property type="evidence" value="ECO:0007669"/>
    <property type="project" value="UniProtKB-EC"/>
</dbReference>
<dbReference type="Gene3D" id="3.20.20.70">
    <property type="entry name" value="Aldolase class I"/>
    <property type="match status" value="1"/>
</dbReference>
<reference evidence="4" key="1">
    <citation type="submission" date="2020-01" db="EMBL/GenBank/DDBJ databases">
        <authorList>
            <person name="Meier V. D."/>
            <person name="Meier V D."/>
        </authorList>
    </citation>
    <scope>NUCLEOTIDE SEQUENCE</scope>
    <source>
        <strain evidence="4">HLG_WM_MAG_04</strain>
    </source>
</reference>
<accession>A0A6S6SI25</accession>
<dbReference type="SUPFAM" id="SSF51395">
    <property type="entry name" value="FMN-linked oxidoreductases"/>
    <property type="match status" value="1"/>
</dbReference>
<dbReference type="EC" id="1.4.7.1" evidence="4"/>
<dbReference type="InterPro" id="IPR002932">
    <property type="entry name" value="Glu_synthdom"/>
</dbReference>
<sequence>MKKRFLQFTLITPLLILLLTFVSSSFWWLIVPYLLIISMGFYDLYQTKHSLWRNYPVLGRFRWVLEELRPPIRQYFIESDIDGVPFNRQTRGLVYRRSKKEMSTIPFGTKVDVYKAGYEWIGHSLKAINAETLEQNPRVLIGEKSCSQPYLASVLNISAMSFGALSSNAILALGQGAKIGNFALNTGEGGLSHYHLESEADLIWQIGTGYFGCRTLQGTFCNNTFKEKALLPNVKMIEIKLSQGAKPGHGGILPADKNTVEIAQVRGVEVHTQVDSPPRHSAFNSYEELLHFIENLRELSGGKPVGFKLAIGQKEEFIELCQTMHELNIQPDFITVDGGEGGTGAAPVEYTNSVGMPLREALVFVVDTLVGFELKEDIKVIASGRIIDGMDIVKAMAVGADLCASARGMMFALGCIQALQCHKNKCPTGIATQDKSLAKALVVEDKKQRIANFHEETLKSFVEIYASAGLSHPNELNRTHIFYRVDQTDYKRYDELFVPLEKGALLKKPYPKAYEHYMKKV</sequence>
<evidence type="ECO:0000259" key="3">
    <source>
        <dbReference type="Pfam" id="PF01645"/>
    </source>
</evidence>
<evidence type="ECO:0000313" key="4">
    <source>
        <dbReference type="EMBL" id="CAA6804989.1"/>
    </source>
</evidence>
<organism evidence="4">
    <name type="scientific">uncultured Sulfurovum sp</name>
    <dbReference type="NCBI Taxonomy" id="269237"/>
    <lineage>
        <taxon>Bacteria</taxon>
        <taxon>Pseudomonadati</taxon>
        <taxon>Campylobacterota</taxon>
        <taxon>Epsilonproteobacteria</taxon>
        <taxon>Campylobacterales</taxon>
        <taxon>Sulfurovaceae</taxon>
        <taxon>Sulfurovum</taxon>
        <taxon>environmental samples</taxon>
    </lineage>
</organism>
<dbReference type="CDD" id="cd02808">
    <property type="entry name" value="GltS_FMN"/>
    <property type="match status" value="1"/>
</dbReference>
<feature type="domain" description="Glutamate synthase" evidence="3">
    <location>
        <begin position="135"/>
        <end position="470"/>
    </location>
</feature>
<dbReference type="PANTHER" id="PTHR43819:SF1">
    <property type="entry name" value="ARCHAEAL-TYPE GLUTAMATE SYNTHASE [NADPH]"/>
    <property type="match status" value="1"/>
</dbReference>
<evidence type="ECO:0000256" key="1">
    <source>
        <dbReference type="ARBA" id="ARBA00009716"/>
    </source>
</evidence>
<comment type="similarity">
    <text evidence="1 2">Belongs to the glutamate synthase family.</text>
</comment>